<keyword evidence="2 5" id="KW-0238">DNA-binding</keyword>
<dbReference type="CDD" id="cd01392">
    <property type="entry name" value="HTH_LacI"/>
    <property type="match status" value="1"/>
</dbReference>
<dbReference type="GO" id="GO:0003677">
    <property type="term" value="F:DNA binding"/>
    <property type="evidence" value="ECO:0007669"/>
    <property type="project" value="UniProtKB-KW"/>
</dbReference>
<comment type="caution">
    <text evidence="5">The sequence shown here is derived from an EMBL/GenBank/DDBJ whole genome shotgun (WGS) entry which is preliminary data.</text>
</comment>
<dbReference type="PANTHER" id="PTHR30146">
    <property type="entry name" value="LACI-RELATED TRANSCRIPTIONAL REPRESSOR"/>
    <property type="match status" value="1"/>
</dbReference>
<keyword evidence="6" id="KW-1185">Reference proteome</keyword>
<dbReference type="Gene3D" id="3.40.50.2300">
    <property type="match status" value="2"/>
</dbReference>
<accession>A0ABP6R9N1</accession>
<dbReference type="PROSITE" id="PS50932">
    <property type="entry name" value="HTH_LACI_2"/>
    <property type="match status" value="1"/>
</dbReference>
<dbReference type="InterPro" id="IPR000843">
    <property type="entry name" value="HTH_LacI"/>
</dbReference>
<dbReference type="PANTHER" id="PTHR30146:SF109">
    <property type="entry name" value="HTH-TYPE TRANSCRIPTIONAL REGULATOR GALS"/>
    <property type="match status" value="1"/>
</dbReference>
<feature type="domain" description="HTH lacI-type" evidence="4">
    <location>
        <begin position="1"/>
        <end position="53"/>
    </location>
</feature>
<name>A0ABP6R9N1_9MICC</name>
<dbReference type="Pfam" id="PF13377">
    <property type="entry name" value="Peripla_BP_3"/>
    <property type="match status" value="1"/>
</dbReference>
<dbReference type="CDD" id="cd06267">
    <property type="entry name" value="PBP1_LacI_sugar_binding-like"/>
    <property type="match status" value="1"/>
</dbReference>
<sequence length="342" mass="37054">MKDVAALARVSPKTVSNVVTGSAQVSEPTRQRVEDAMRQLDFVPNLSARTLRNGRTGIIGVALPDLATAFSATLAHEVVDVAHLRGLAVQIEETAAEPEREYELVSRARTHLIDGLILNPVRLEDSVIEQVDHLPPVVLIGEVEQHLTDRVFVESRTAAREITTHVIERGARRVAALGGAVHGLGGKATSGLRLQGYLEALHAAGLDPDPQLQVQLPEWTIAGAAAGMEELLDRRVHFDAVVAFTDTIAFGALHVLRRSGVRVPEDVLLTGFDDVEHAAFTNPPLTTIAFDHRDYAVAALDLLAARLDDRRRETTAQTVDHCLIVRESTGHPGAVPRGHRPD</sequence>
<dbReference type="InterPro" id="IPR010982">
    <property type="entry name" value="Lambda_DNA-bd_dom_sf"/>
</dbReference>
<proteinExistence type="predicted"/>
<dbReference type="Pfam" id="PF00356">
    <property type="entry name" value="LacI"/>
    <property type="match status" value="1"/>
</dbReference>
<organism evidence="5 6">
    <name type="scientific">Nesterenkonia halobia</name>
    <dbReference type="NCBI Taxonomy" id="37922"/>
    <lineage>
        <taxon>Bacteria</taxon>
        <taxon>Bacillati</taxon>
        <taxon>Actinomycetota</taxon>
        <taxon>Actinomycetes</taxon>
        <taxon>Micrococcales</taxon>
        <taxon>Micrococcaceae</taxon>
        <taxon>Nesterenkonia</taxon>
    </lineage>
</organism>
<protein>
    <submittedName>
        <fullName evidence="5">LacI family DNA-binding transcriptional regulator</fullName>
    </submittedName>
</protein>
<dbReference type="EMBL" id="BAAAYG010000002">
    <property type="protein sequence ID" value="GAA3280175.1"/>
    <property type="molecule type" value="Genomic_DNA"/>
</dbReference>
<keyword evidence="1" id="KW-0805">Transcription regulation</keyword>
<evidence type="ECO:0000256" key="3">
    <source>
        <dbReference type="ARBA" id="ARBA00023163"/>
    </source>
</evidence>
<dbReference type="SUPFAM" id="SSF53822">
    <property type="entry name" value="Periplasmic binding protein-like I"/>
    <property type="match status" value="1"/>
</dbReference>
<dbReference type="SMART" id="SM00354">
    <property type="entry name" value="HTH_LACI"/>
    <property type="match status" value="1"/>
</dbReference>
<reference evidence="6" key="1">
    <citation type="journal article" date="2019" name="Int. J. Syst. Evol. Microbiol.">
        <title>The Global Catalogue of Microorganisms (GCM) 10K type strain sequencing project: providing services to taxonomists for standard genome sequencing and annotation.</title>
        <authorList>
            <consortium name="The Broad Institute Genomics Platform"/>
            <consortium name="The Broad Institute Genome Sequencing Center for Infectious Disease"/>
            <person name="Wu L."/>
            <person name="Ma J."/>
        </authorList>
    </citation>
    <scope>NUCLEOTIDE SEQUENCE [LARGE SCALE GENOMIC DNA]</scope>
    <source>
        <strain evidence="6">JCM 11483</strain>
    </source>
</reference>
<evidence type="ECO:0000313" key="5">
    <source>
        <dbReference type="EMBL" id="GAA3280175.1"/>
    </source>
</evidence>
<dbReference type="InterPro" id="IPR046335">
    <property type="entry name" value="LacI/GalR-like_sensor"/>
</dbReference>
<gene>
    <name evidence="5" type="ORF">GCM10020260_04090</name>
</gene>
<evidence type="ECO:0000313" key="6">
    <source>
        <dbReference type="Proteomes" id="UP001501736"/>
    </source>
</evidence>
<evidence type="ECO:0000256" key="2">
    <source>
        <dbReference type="ARBA" id="ARBA00023125"/>
    </source>
</evidence>
<keyword evidence="3" id="KW-0804">Transcription</keyword>
<evidence type="ECO:0000259" key="4">
    <source>
        <dbReference type="PROSITE" id="PS50932"/>
    </source>
</evidence>
<evidence type="ECO:0000256" key="1">
    <source>
        <dbReference type="ARBA" id="ARBA00023015"/>
    </source>
</evidence>
<dbReference type="InterPro" id="IPR028082">
    <property type="entry name" value="Peripla_BP_I"/>
</dbReference>
<dbReference type="Gene3D" id="1.10.260.40">
    <property type="entry name" value="lambda repressor-like DNA-binding domains"/>
    <property type="match status" value="1"/>
</dbReference>
<dbReference type="Proteomes" id="UP001501736">
    <property type="component" value="Unassembled WGS sequence"/>
</dbReference>
<dbReference type="SUPFAM" id="SSF47413">
    <property type="entry name" value="lambda repressor-like DNA-binding domains"/>
    <property type="match status" value="1"/>
</dbReference>